<protein>
    <submittedName>
        <fullName evidence="2">Uncharacterized protein</fullName>
    </submittedName>
</protein>
<dbReference type="EMBL" id="CBTK010000197">
    <property type="protein sequence ID" value="CDH45665.1"/>
    <property type="molecule type" value="Genomic_DNA"/>
</dbReference>
<organism evidence="2 3">
    <name type="scientific">Candidatus Contendobacter odensis Run_B_J11</name>
    <dbReference type="NCBI Taxonomy" id="1400861"/>
    <lineage>
        <taxon>Bacteria</taxon>
        <taxon>Pseudomonadati</taxon>
        <taxon>Pseudomonadota</taxon>
        <taxon>Gammaproteobacteria</taxon>
        <taxon>Candidatus Competibacteraceae</taxon>
        <taxon>Candidatus Contendibacter</taxon>
    </lineage>
</organism>
<evidence type="ECO:0000313" key="2">
    <source>
        <dbReference type="EMBL" id="CDH45665.1"/>
    </source>
</evidence>
<feature type="compositionally biased region" description="Basic and acidic residues" evidence="1">
    <location>
        <begin position="48"/>
        <end position="62"/>
    </location>
</feature>
<comment type="caution">
    <text evidence="2">The sequence shown here is derived from an EMBL/GenBank/DDBJ whole genome shotgun (WGS) entry which is preliminary data.</text>
</comment>
<evidence type="ECO:0000313" key="3">
    <source>
        <dbReference type="Proteomes" id="UP000019184"/>
    </source>
</evidence>
<accession>A0A7U7J4J0</accession>
<dbReference type="Proteomes" id="UP000019184">
    <property type="component" value="Unassembled WGS sequence"/>
</dbReference>
<dbReference type="AlphaFoldDB" id="A0A7U7J4J0"/>
<keyword evidence="3" id="KW-1185">Reference proteome</keyword>
<name>A0A7U7J4J0_9GAMM</name>
<proteinExistence type="predicted"/>
<sequence>MGHSPRDEGRLSMGVNMPVRLRKPALYDPNLLNLKPFKNFAVLGLDPRSGRDPHPQPARERG</sequence>
<evidence type="ECO:0000256" key="1">
    <source>
        <dbReference type="SAM" id="MobiDB-lite"/>
    </source>
</evidence>
<gene>
    <name evidence="2" type="ORF">BN874_2760002</name>
</gene>
<reference evidence="2 3" key="1">
    <citation type="journal article" date="2014" name="ISME J.">
        <title>Candidatus Competibacter-lineage genomes retrieved from metagenomes reveal functional metabolic diversity.</title>
        <authorList>
            <person name="McIlroy S.J."/>
            <person name="Albertsen M."/>
            <person name="Andresen E.K."/>
            <person name="Saunders A.M."/>
            <person name="Kristiansen R."/>
            <person name="Stokholm-Bjerregaard M."/>
            <person name="Nielsen K.L."/>
            <person name="Nielsen P.H."/>
        </authorList>
    </citation>
    <scope>NUCLEOTIDE SEQUENCE [LARGE SCALE GENOMIC DNA]</scope>
    <source>
        <strain evidence="2 3">Run_B_J11</strain>
    </source>
</reference>
<feature type="region of interest" description="Disordered" evidence="1">
    <location>
        <begin position="43"/>
        <end position="62"/>
    </location>
</feature>